<dbReference type="EMBL" id="JBBWWR010000009">
    <property type="protein sequence ID" value="KAK8961846.1"/>
    <property type="molecule type" value="Genomic_DNA"/>
</dbReference>
<dbReference type="InterPro" id="IPR012340">
    <property type="entry name" value="NA-bd_OB-fold"/>
</dbReference>
<evidence type="ECO:0000256" key="2">
    <source>
        <dbReference type="SAM" id="MobiDB-lite"/>
    </source>
</evidence>
<evidence type="ECO:0000313" key="3">
    <source>
        <dbReference type="EMBL" id="KAK8961846.1"/>
    </source>
</evidence>
<name>A0ABR2MCU1_9ASPA</name>
<comment type="caution">
    <text evidence="3">The sequence shown here is derived from an EMBL/GenBank/DDBJ whole genome shotgun (WGS) entry which is preliminary data.</text>
</comment>
<keyword evidence="1" id="KW-0547">Nucleotide-binding</keyword>
<feature type="region of interest" description="Disordered" evidence="2">
    <location>
        <begin position="1"/>
        <end position="25"/>
    </location>
</feature>
<evidence type="ECO:0000256" key="1">
    <source>
        <dbReference type="ARBA" id="ARBA00022741"/>
    </source>
</evidence>
<evidence type="ECO:0000313" key="4">
    <source>
        <dbReference type="Proteomes" id="UP001412067"/>
    </source>
</evidence>
<dbReference type="GO" id="GO:0016874">
    <property type="term" value="F:ligase activity"/>
    <property type="evidence" value="ECO:0007669"/>
    <property type="project" value="UniProtKB-KW"/>
</dbReference>
<reference evidence="3 4" key="1">
    <citation type="journal article" date="2022" name="Nat. Plants">
        <title>Genomes of leafy and leafless Platanthera orchids illuminate the evolution of mycoheterotrophy.</title>
        <authorList>
            <person name="Li M.H."/>
            <person name="Liu K.W."/>
            <person name="Li Z."/>
            <person name="Lu H.C."/>
            <person name="Ye Q.L."/>
            <person name="Zhang D."/>
            <person name="Wang J.Y."/>
            <person name="Li Y.F."/>
            <person name="Zhong Z.M."/>
            <person name="Liu X."/>
            <person name="Yu X."/>
            <person name="Liu D.K."/>
            <person name="Tu X.D."/>
            <person name="Liu B."/>
            <person name="Hao Y."/>
            <person name="Liao X.Y."/>
            <person name="Jiang Y.T."/>
            <person name="Sun W.H."/>
            <person name="Chen J."/>
            <person name="Chen Y.Q."/>
            <person name="Ai Y."/>
            <person name="Zhai J.W."/>
            <person name="Wu S.S."/>
            <person name="Zhou Z."/>
            <person name="Hsiao Y.Y."/>
            <person name="Wu W.L."/>
            <person name="Chen Y.Y."/>
            <person name="Lin Y.F."/>
            <person name="Hsu J.L."/>
            <person name="Li C.Y."/>
            <person name="Wang Z.W."/>
            <person name="Zhao X."/>
            <person name="Zhong W.Y."/>
            <person name="Ma X.K."/>
            <person name="Ma L."/>
            <person name="Huang J."/>
            <person name="Chen G.Z."/>
            <person name="Huang M.Z."/>
            <person name="Huang L."/>
            <person name="Peng D.H."/>
            <person name="Luo Y.B."/>
            <person name="Zou S.Q."/>
            <person name="Chen S.P."/>
            <person name="Lan S."/>
            <person name="Tsai W.C."/>
            <person name="Van de Peer Y."/>
            <person name="Liu Z.J."/>
        </authorList>
    </citation>
    <scope>NUCLEOTIDE SEQUENCE [LARGE SCALE GENOMIC DNA]</scope>
    <source>
        <strain evidence="3">Lor288</strain>
    </source>
</reference>
<proteinExistence type="predicted"/>
<dbReference type="SUPFAM" id="SSF50249">
    <property type="entry name" value="Nucleic acid-binding proteins"/>
    <property type="match status" value="1"/>
</dbReference>
<dbReference type="PANTHER" id="PTHR42918">
    <property type="entry name" value="LYSYL-TRNA SYNTHETASE"/>
    <property type="match status" value="1"/>
</dbReference>
<feature type="compositionally biased region" description="Low complexity" evidence="2">
    <location>
        <begin position="1"/>
        <end position="13"/>
    </location>
</feature>
<dbReference type="Gene3D" id="2.40.50.140">
    <property type="entry name" value="Nucleic acid-binding proteins"/>
    <property type="match status" value="1"/>
</dbReference>
<dbReference type="PANTHER" id="PTHR42918:SF9">
    <property type="entry name" value="LYSINE--TRNA LIGASE"/>
    <property type="match status" value="1"/>
</dbReference>
<protein>
    <submittedName>
        <fullName evidence="3">Lysine--tRNA ligase</fullName>
    </submittedName>
</protein>
<feature type="region of interest" description="Disordered" evidence="2">
    <location>
        <begin position="147"/>
        <end position="203"/>
    </location>
</feature>
<gene>
    <name evidence="3" type="ORF">KSP40_PGU000788</name>
</gene>
<organism evidence="3 4">
    <name type="scientific">Platanthera guangdongensis</name>
    <dbReference type="NCBI Taxonomy" id="2320717"/>
    <lineage>
        <taxon>Eukaryota</taxon>
        <taxon>Viridiplantae</taxon>
        <taxon>Streptophyta</taxon>
        <taxon>Embryophyta</taxon>
        <taxon>Tracheophyta</taxon>
        <taxon>Spermatophyta</taxon>
        <taxon>Magnoliopsida</taxon>
        <taxon>Liliopsida</taxon>
        <taxon>Asparagales</taxon>
        <taxon>Orchidaceae</taxon>
        <taxon>Orchidoideae</taxon>
        <taxon>Orchideae</taxon>
        <taxon>Orchidinae</taxon>
        <taxon>Platanthera</taxon>
    </lineage>
</organism>
<feature type="compositionally biased region" description="Basic and acidic residues" evidence="2">
    <location>
        <begin position="168"/>
        <end position="182"/>
    </location>
</feature>
<keyword evidence="3" id="KW-0436">Ligase</keyword>
<dbReference type="Proteomes" id="UP001412067">
    <property type="component" value="Unassembled WGS sequence"/>
</dbReference>
<sequence>MQNPIPSSSLRKLPLPKPRPPELAKNPTITSQALFGGAFRGWCARQTLEAISRFPISSVCPLRFVAVAELASTPSTRSLLFHRRVNASSPLFSLDFISGFYFKENSDSISIVTFLCRSHRRRLGFFCCFQMAGAVEEATDKVSELSVDSSAADAPSKNAAKKELKKKQKEEEKRLKDEEKKKAAAIPHSQSQKPSATEDDDMDPTHYYENRLKYLAFQKMNGLNPYPHKFQVSILVDEYIQKYSSLNQGEHLVDVEVNLAGRIMNKRTSSSKLYFYDLYGGGLKVQVMADASSARLRDTEKGLQVDDVQLRNARWQGSFGMAEEVHAHAGKGFWTPEKVSRSTMSNGELFVGVVWAWSSGSAGGFGRRGVVVRGCCCDPGGVEYQLRRKG</sequence>
<keyword evidence="4" id="KW-1185">Reference proteome</keyword>
<accession>A0ABR2MCU1</accession>